<keyword evidence="2" id="KW-0067">ATP-binding</keyword>
<dbReference type="GO" id="GO:0005524">
    <property type="term" value="F:ATP binding"/>
    <property type="evidence" value="ECO:0007669"/>
    <property type="project" value="UniProtKB-KW"/>
</dbReference>
<proteinExistence type="predicted"/>
<reference evidence="2 3" key="1">
    <citation type="journal article" date="2018" name="Emerg. Microbes Infect.">
        <title>Genomic analysis of oral Campylobacter concisus strains identified a potential bacterial molecular marker associated with active Crohn's disease.</title>
        <authorList>
            <person name="Liu F."/>
            <person name="Ma R."/>
            <person name="Tay C.Y.A."/>
            <person name="Octavia S."/>
            <person name="Lan R."/>
            <person name="Chung H.K.L."/>
            <person name="Riordan S.M."/>
            <person name="Grimm M.C."/>
            <person name="Leong R.W."/>
            <person name="Tanaka M.M."/>
            <person name="Connor S."/>
            <person name="Zhang L."/>
        </authorList>
    </citation>
    <scope>NUCLEOTIDE SEQUENCE [LARGE SCALE GENOMIC DNA]</scope>
    <source>
        <strain evidence="2 3">P13UCO-S1</strain>
    </source>
</reference>
<evidence type="ECO:0000313" key="3">
    <source>
        <dbReference type="Proteomes" id="UP000594707"/>
    </source>
</evidence>
<evidence type="ECO:0000313" key="2">
    <source>
        <dbReference type="EMBL" id="QPH95679.1"/>
    </source>
</evidence>
<dbReference type="RefSeq" id="WP_107856312.1">
    <property type="nucleotide sequence ID" value="NZ_CP060705.1"/>
</dbReference>
<sequence>MVIGLYLRHIKAYEGINFIPIGYKLDFNFISYIGKNGIGKSSILEGFDSFFNEKIYNINKNATSPGERNKPFFVPIFLIKKSDCIFPAHCIKDIDKLNDFFWNIKSLSGSADIKGFKNIRDDLLKQGITKEEYYLLMIGEEFISNSSPKISFGTFTIAQEFLSKVLDNKNINITISISTEEIQEHKSELAKKYNKILQIIKDHYSYIYFPVELNIENFTKIETTEMQKVFGKKLKKEIESMLSGIKLDGTNGINPRLDNFIKEIQNSLRNNYEYKTGQQRNNKITKNDIVNKIIEAYFQKRILYKNNKKISELSAGEKRQALIDIISAFLIKTDRDSATIIAIDEPENSLHTSVCYEQFDRLNKVSKNCQVFITTHWYGFLPILNEGFGHFLTEKETKTKTEKETKTKKEILFDTYDLYDYKARVKNDIQKSKNEIPHDFNLKSINDLVQAIYYSLYCEKPYNWLLVEGVSEKIYFEYFFKDEVKNNLRILPLGGNTKVSEIYEHLELPLKKEDDKLRGKVFCLIDTDKIRHKEYIKDGNKHLKIRRLCNIGNDETRLYTLENSDTTQTDIEQSLNPIIFKETMEKLDKSNKYQINIQKNNGNTSFIDNLKSIDLKNYFEENEGSNKIKFAEKYVEISKEKENNEKFIPTWILEIKDFYKK</sequence>
<protein>
    <submittedName>
        <fullName evidence="2">ATP-binding protein</fullName>
    </submittedName>
</protein>
<dbReference type="Proteomes" id="UP000594707">
    <property type="component" value="Chromosome"/>
</dbReference>
<feature type="domain" description="Endonuclease GajA/Old nuclease/RecF-like AAA" evidence="1">
    <location>
        <begin position="30"/>
        <end position="376"/>
    </location>
</feature>
<dbReference type="GO" id="GO:0000731">
    <property type="term" value="P:DNA synthesis involved in DNA repair"/>
    <property type="evidence" value="ECO:0007669"/>
    <property type="project" value="TreeGrafter"/>
</dbReference>
<evidence type="ECO:0000259" key="1">
    <source>
        <dbReference type="Pfam" id="PF13175"/>
    </source>
</evidence>
<dbReference type="SUPFAM" id="SSF52540">
    <property type="entry name" value="P-loop containing nucleoside triphosphate hydrolases"/>
    <property type="match status" value="1"/>
</dbReference>
<dbReference type="Pfam" id="PF13175">
    <property type="entry name" value="AAA_15"/>
    <property type="match status" value="1"/>
</dbReference>
<gene>
    <name evidence="2" type="ORF">CVT08_09860</name>
</gene>
<organism evidence="2 3">
    <name type="scientific">Campylobacter concisus</name>
    <dbReference type="NCBI Taxonomy" id="199"/>
    <lineage>
        <taxon>Bacteria</taxon>
        <taxon>Pseudomonadati</taxon>
        <taxon>Campylobacterota</taxon>
        <taxon>Epsilonproteobacteria</taxon>
        <taxon>Campylobacterales</taxon>
        <taxon>Campylobacteraceae</taxon>
        <taxon>Campylobacter</taxon>
    </lineage>
</organism>
<dbReference type="InterPro" id="IPR027417">
    <property type="entry name" value="P-loop_NTPase"/>
</dbReference>
<dbReference type="InterPro" id="IPR041685">
    <property type="entry name" value="AAA_GajA/Old/RecF-like"/>
</dbReference>
<accession>A0A7S9WW82</accession>
<dbReference type="EMBL" id="CP060705">
    <property type="protein sequence ID" value="QPH95679.1"/>
    <property type="molecule type" value="Genomic_DNA"/>
</dbReference>
<dbReference type="GO" id="GO:0006302">
    <property type="term" value="P:double-strand break repair"/>
    <property type="evidence" value="ECO:0007669"/>
    <property type="project" value="TreeGrafter"/>
</dbReference>
<dbReference type="Gene3D" id="3.40.50.300">
    <property type="entry name" value="P-loop containing nucleotide triphosphate hydrolases"/>
    <property type="match status" value="1"/>
</dbReference>
<dbReference type="AlphaFoldDB" id="A0A7S9WW82"/>
<keyword evidence="2" id="KW-0547">Nucleotide-binding</keyword>
<dbReference type="PANTHER" id="PTHR32182">
    <property type="entry name" value="DNA REPLICATION AND REPAIR PROTEIN RECF"/>
    <property type="match status" value="1"/>
</dbReference>
<name>A0A7S9WW82_9BACT</name>
<dbReference type="PANTHER" id="PTHR32182:SF22">
    <property type="entry name" value="ATP-DEPENDENT ENDONUCLEASE, OLD FAMILY-RELATED"/>
    <property type="match status" value="1"/>
</dbReference>